<proteinExistence type="predicted"/>
<comment type="caution">
    <text evidence="2">The sequence shown here is derived from an EMBL/GenBank/DDBJ whole genome shotgun (WGS) entry which is preliminary data.</text>
</comment>
<feature type="transmembrane region" description="Helical" evidence="1">
    <location>
        <begin position="51"/>
        <end position="72"/>
    </location>
</feature>
<evidence type="ECO:0000256" key="1">
    <source>
        <dbReference type="SAM" id="Phobius"/>
    </source>
</evidence>
<protein>
    <submittedName>
        <fullName evidence="2">Uncharacterized protein</fullName>
    </submittedName>
</protein>
<dbReference type="AlphaFoldDB" id="A0A165ZP68"/>
<dbReference type="PATRIC" id="fig|55758.3.peg.1791"/>
<name>A0A165ZP68_9EURY</name>
<reference evidence="2 3" key="1">
    <citation type="submission" date="2016-04" db="EMBL/GenBank/DDBJ databases">
        <title>Genome sequence of Methanobrevibacter filiformis DSM 11501.</title>
        <authorList>
            <person name="Poehlein A."/>
            <person name="Seedorf H."/>
            <person name="Daniel R."/>
        </authorList>
    </citation>
    <scope>NUCLEOTIDE SEQUENCE [LARGE SCALE GENOMIC DNA]</scope>
    <source>
        <strain evidence="2 3">DSM 11501</strain>
    </source>
</reference>
<keyword evidence="3" id="KW-1185">Reference proteome</keyword>
<accession>A0A165ZP68</accession>
<keyword evidence="1" id="KW-0812">Transmembrane</keyword>
<dbReference type="STRING" id="55758.MBFIL_15910"/>
<dbReference type="RefSeq" id="WP_066973411.1">
    <property type="nucleotide sequence ID" value="NZ_LWMT01000261.1"/>
</dbReference>
<gene>
    <name evidence="2" type="ORF">MBFIL_15910</name>
</gene>
<dbReference type="Proteomes" id="UP000077066">
    <property type="component" value="Unassembled WGS sequence"/>
</dbReference>
<evidence type="ECO:0000313" key="3">
    <source>
        <dbReference type="Proteomes" id="UP000077066"/>
    </source>
</evidence>
<evidence type="ECO:0000313" key="2">
    <source>
        <dbReference type="EMBL" id="KZX10978.1"/>
    </source>
</evidence>
<organism evidence="2 3">
    <name type="scientific">Methanobrevibacter filiformis</name>
    <dbReference type="NCBI Taxonomy" id="55758"/>
    <lineage>
        <taxon>Archaea</taxon>
        <taxon>Methanobacteriati</taxon>
        <taxon>Methanobacteriota</taxon>
        <taxon>Methanomada group</taxon>
        <taxon>Methanobacteria</taxon>
        <taxon>Methanobacteriales</taxon>
        <taxon>Methanobacteriaceae</taxon>
        <taxon>Methanobrevibacter</taxon>
    </lineage>
</organism>
<dbReference type="OrthoDB" id="71111at2157"/>
<dbReference type="EMBL" id="LWMT01000261">
    <property type="protein sequence ID" value="KZX10978.1"/>
    <property type="molecule type" value="Genomic_DNA"/>
</dbReference>
<keyword evidence="1" id="KW-0472">Membrane</keyword>
<keyword evidence="1" id="KW-1133">Transmembrane helix</keyword>
<sequence length="190" mass="21412">MKILLFNLSLFNNSNTNSMKYNNSTNNDNNSANSTNNSANNNDNILKDNNGFISIFDILIAMIIIVLSLMLFTTINNIDIPLTIEERSVSYNSEDIMESLSAKPYENNKPVLEIAMDTLKSNNNSDESIKSVGIMIGRFLNETTSENYLLAEMNQINSTVLASRGDIEIAENISTVNRHFGDYNFLLYLW</sequence>